<keyword evidence="2" id="KW-1185">Reference proteome</keyword>
<dbReference type="Proteomes" id="UP000324832">
    <property type="component" value="Unassembled WGS sequence"/>
</dbReference>
<reference evidence="1 2" key="1">
    <citation type="submission" date="2017-07" db="EMBL/GenBank/DDBJ databases">
        <authorList>
            <person name="Talla V."/>
            <person name="Backstrom N."/>
        </authorList>
    </citation>
    <scope>NUCLEOTIDE SEQUENCE [LARGE SCALE GENOMIC DNA]</scope>
</reference>
<evidence type="ECO:0000313" key="1">
    <source>
        <dbReference type="EMBL" id="VVD01913.1"/>
    </source>
</evidence>
<protein>
    <submittedName>
        <fullName evidence="1">Uncharacterized protein</fullName>
    </submittedName>
</protein>
<sequence length="75" mass="8676">MFRIRMQRSALSAYLETYYLSLRSAHTNLKPSNVLVEERVRSLLHHHNVFGPLMPGLAMLSLLQDRSVTARLVLR</sequence>
<proteinExistence type="predicted"/>
<evidence type="ECO:0000313" key="2">
    <source>
        <dbReference type="Proteomes" id="UP000324832"/>
    </source>
</evidence>
<name>A0A5E4QW83_9NEOP</name>
<accession>A0A5E4QW83</accession>
<gene>
    <name evidence="1" type="ORF">LSINAPIS_LOCUS12229</name>
</gene>
<dbReference type="EMBL" id="FZQP02005589">
    <property type="protein sequence ID" value="VVD01913.1"/>
    <property type="molecule type" value="Genomic_DNA"/>
</dbReference>
<dbReference type="AlphaFoldDB" id="A0A5E4QW83"/>
<organism evidence="1 2">
    <name type="scientific">Leptidea sinapis</name>
    <dbReference type="NCBI Taxonomy" id="189913"/>
    <lineage>
        <taxon>Eukaryota</taxon>
        <taxon>Metazoa</taxon>
        <taxon>Ecdysozoa</taxon>
        <taxon>Arthropoda</taxon>
        <taxon>Hexapoda</taxon>
        <taxon>Insecta</taxon>
        <taxon>Pterygota</taxon>
        <taxon>Neoptera</taxon>
        <taxon>Endopterygota</taxon>
        <taxon>Lepidoptera</taxon>
        <taxon>Glossata</taxon>
        <taxon>Ditrysia</taxon>
        <taxon>Papilionoidea</taxon>
        <taxon>Pieridae</taxon>
        <taxon>Dismorphiinae</taxon>
        <taxon>Leptidea</taxon>
    </lineage>
</organism>